<reference evidence="7 8" key="3">
    <citation type="journal article" date="2013" name="Rice">
        <title>Improvement of the Oryza sativa Nipponbare reference genome using next generation sequence and optical map data.</title>
        <authorList>
            <person name="Kawahara Y."/>
            <person name="de la Bastide M."/>
            <person name="Hamilton J.P."/>
            <person name="Kanamori H."/>
            <person name="McCombie W.R."/>
            <person name="Ouyang S."/>
            <person name="Schwartz D.C."/>
            <person name="Tanaka T."/>
            <person name="Wu J."/>
            <person name="Zhou S."/>
            <person name="Childs K.L."/>
            <person name="Davidson R.M."/>
            <person name="Lin H."/>
            <person name="Quesada-Ocampo L."/>
            <person name="Vaillancourt B."/>
            <person name="Sakai H."/>
            <person name="Lee S.S."/>
            <person name="Kim J."/>
            <person name="Numa H."/>
            <person name="Itoh T."/>
            <person name="Buell C.R."/>
            <person name="Matsumoto T."/>
        </authorList>
    </citation>
    <scope>NUCLEOTIDE SEQUENCE [LARGE SCALE GENOMIC DNA]</scope>
    <source>
        <strain evidence="8">cv. Nipponbare</strain>
    </source>
</reference>
<dbReference type="InParanoid" id="A0A0P0V2E9"/>
<comment type="catalytic activity">
    <reaction evidence="5">
        <text>L-seryl-[protein] + ATP = O-phospho-L-seryl-[protein] + ADP + H(+)</text>
        <dbReference type="Rhea" id="RHEA:17989"/>
        <dbReference type="Rhea" id="RHEA-COMP:9863"/>
        <dbReference type="Rhea" id="RHEA-COMP:11604"/>
        <dbReference type="ChEBI" id="CHEBI:15378"/>
        <dbReference type="ChEBI" id="CHEBI:29999"/>
        <dbReference type="ChEBI" id="CHEBI:30616"/>
        <dbReference type="ChEBI" id="CHEBI:83421"/>
        <dbReference type="ChEBI" id="CHEBI:456216"/>
        <dbReference type="EC" id="2.7.11.1"/>
    </reaction>
</comment>
<dbReference type="STRING" id="39947.A0A0P0V2E9"/>
<dbReference type="InterPro" id="IPR036426">
    <property type="entry name" value="Bulb-type_lectin_dom_sf"/>
</dbReference>
<gene>
    <name evidence="7" type="ordered locus">Os01g0339200</name>
    <name evidence="7" type="ORF">OSNPB_010339200</name>
</gene>
<dbReference type="SUPFAM" id="SSF51110">
    <property type="entry name" value="alpha-D-mannose-specific plant lectins"/>
    <property type="match status" value="1"/>
</dbReference>
<evidence type="ECO:0000313" key="7">
    <source>
        <dbReference type="EMBL" id="BAS71960.1"/>
    </source>
</evidence>
<accession>A0A0P0V2E9</accession>
<comment type="subcellular location">
    <subcellularLocation>
        <location evidence="1">Membrane</location>
        <topology evidence="1">Single-pass type I membrane protein</topology>
    </subcellularLocation>
</comment>
<protein>
    <recommendedName>
        <fullName evidence="2">non-specific serine/threonine protein kinase</fullName>
        <ecNumber evidence="2">2.7.11.1</ecNumber>
    </recommendedName>
</protein>
<evidence type="ECO:0000256" key="1">
    <source>
        <dbReference type="ARBA" id="ARBA00004479"/>
    </source>
</evidence>
<dbReference type="SMR" id="A0A0P0V2E9"/>
<evidence type="ECO:0000256" key="2">
    <source>
        <dbReference type="ARBA" id="ARBA00012513"/>
    </source>
</evidence>
<dbReference type="PaxDb" id="39947-A0A0P0V2E9"/>
<comment type="catalytic activity">
    <reaction evidence="4">
        <text>L-threonyl-[protein] + ATP = O-phospho-L-threonyl-[protein] + ADP + H(+)</text>
        <dbReference type="Rhea" id="RHEA:46608"/>
        <dbReference type="Rhea" id="RHEA-COMP:11060"/>
        <dbReference type="Rhea" id="RHEA-COMP:11605"/>
        <dbReference type="ChEBI" id="CHEBI:15378"/>
        <dbReference type="ChEBI" id="CHEBI:30013"/>
        <dbReference type="ChEBI" id="CHEBI:30616"/>
        <dbReference type="ChEBI" id="CHEBI:61977"/>
        <dbReference type="ChEBI" id="CHEBI:456216"/>
        <dbReference type="EC" id="2.7.11.1"/>
    </reaction>
</comment>
<organism evidence="7 8">
    <name type="scientific">Oryza sativa subsp. japonica</name>
    <name type="common">Rice</name>
    <dbReference type="NCBI Taxonomy" id="39947"/>
    <lineage>
        <taxon>Eukaryota</taxon>
        <taxon>Viridiplantae</taxon>
        <taxon>Streptophyta</taxon>
        <taxon>Embryophyta</taxon>
        <taxon>Tracheophyta</taxon>
        <taxon>Spermatophyta</taxon>
        <taxon>Magnoliopsida</taxon>
        <taxon>Liliopsida</taxon>
        <taxon>Poales</taxon>
        <taxon>Poaceae</taxon>
        <taxon>BOP clade</taxon>
        <taxon>Oryzoideae</taxon>
        <taxon>Oryzeae</taxon>
        <taxon>Oryzinae</taxon>
        <taxon>Oryza</taxon>
        <taxon>Oryza sativa</taxon>
    </lineage>
</organism>
<evidence type="ECO:0000256" key="4">
    <source>
        <dbReference type="ARBA" id="ARBA00047899"/>
    </source>
</evidence>
<dbReference type="EMBL" id="AP014957">
    <property type="protein sequence ID" value="BAS71960.1"/>
    <property type="molecule type" value="Genomic_DNA"/>
</dbReference>
<sequence length="135" mass="14183">MEEEGSGTDTDGGDWGGGMGTDKGVGEEGVEQDRGAEVDNGVFEIEFFNPPGSNDTYVRVVNRADQVPGPVGATLSMSRGCELADANSTVVWLVSPMAAVKGSCAARIRDDGNWVVTDMMLKTTVGKQRPELGGR</sequence>
<dbReference type="GO" id="GO:0016020">
    <property type="term" value="C:membrane"/>
    <property type="evidence" value="ECO:0007669"/>
    <property type="project" value="UniProtKB-SubCell"/>
</dbReference>
<proteinExistence type="predicted"/>
<reference evidence="7 8" key="2">
    <citation type="journal article" date="2013" name="Plant Cell Physiol.">
        <title>Rice Annotation Project Database (RAP-DB): an integrative and interactive database for rice genomics.</title>
        <authorList>
            <person name="Sakai H."/>
            <person name="Lee S.S."/>
            <person name="Tanaka T."/>
            <person name="Numa H."/>
            <person name="Kim J."/>
            <person name="Kawahara Y."/>
            <person name="Wakimoto H."/>
            <person name="Yang C.C."/>
            <person name="Iwamoto M."/>
            <person name="Abe T."/>
            <person name="Yamada Y."/>
            <person name="Muto A."/>
            <person name="Inokuchi H."/>
            <person name="Ikemura T."/>
            <person name="Matsumoto T."/>
            <person name="Sasaki T."/>
            <person name="Itoh T."/>
        </authorList>
    </citation>
    <scope>NUCLEOTIDE SEQUENCE [LARGE SCALE GENOMIC DNA]</scope>
    <source>
        <strain evidence="8">cv. Nipponbare</strain>
    </source>
</reference>
<dbReference type="AlphaFoldDB" id="A0A0P0V2E9"/>
<evidence type="ECO:0000256" key="5">
    <source>
        <dbReference type="ARBA" id="ARBA00048679"/>
    </source>
</evidence>
<dbReference type="EC" id="2.7.11.1" evidence="2"/>
<evidence type="ECO:0000256" key="6">
    <source>
        <dbReference type="SAM" id="MobiDB-lite"/>
    </source>
</evidence>
<name>A0A0P0V2E9_ORYSJ</name>
<dbReference type="GO" id="GO:0004674">
    <property type="term" value="F:protein serine/threonine kinase activity"/>
    <property type="evidence" value="ECO:0007669"/>
    <property type="project" value="UniProtKB-EC"/>
</dbReference>
<reference evidence="8" key="1">
    <citation type="journal article" date="2005" name="Nature">
        <title>The map-based sequence of the rice genome.</title>
        <authorList>
            <consortium name="International rice genome sequencing project (IRGSP)"/>
            <person name="Matsumoto T."/>
            <person name="Wu J."/>
            <person name="Kanamori H."/>
            <person name="Katayose Y."/>
            <person name="Fujisawa M."/>
            <person name="Namiki N."/>
            <person name="Mizuno H."/>
            <person name="Yamamoto K."/>
            <person name="Antonio B.A."/>
            <person name="Baba T."/>
            <person name="Sakata K."/>
            <person name="Nagamura Y."/>
            <person name="Aoki H."/>
            <person name="Arikawa K."/>
            <person name="Arita K."/>
            <person name="Bito T."/>
            <person name="Chiden Y."/>
            <person name="Fujitsuka N."/>
            <person name="Fukunaka R."/>
            <person name="Hamada M."/>
            <person name="Harada C."/>
            <person name="Hayashi A."/>
            <person name="Hijishita S."/>
            <person name="Honda M."/>
            <person name="Hosokawa S."/>
            <person name="Ichikawa Y."/>
            <person name="Idonuma A."/>
            <person name="Iijima M."/>
            <person name="Ikeda M."/>
            <person name="Ikeno M."/>
            <person name="Ito K."/>
            <person name="Ito S."/>
            <person name="Ito T."/>
            <person name="Ito Y."/>
            <person name="Ito Y."/>
            <person name="Iwabuchi A."/>
            <person name="Kamiya K."/>
            <person name="Karasawa W."/>
            <person name="Kurita K."/>
            <person name="Katagiri S."/>
            <person name="Kikuta A."/>
            <person name="Kobayashi H."/>
            <person name="Kobayashi N."/>
            <person name="Machita K."/>
            <person name="Maehara T."/>
            <person name="Masukawa M."/>
            <person name="Mizubayashi T."/>
            <person name="Mukai Y."/>
            <person name="Nagasaki H."/>
            <person name="Nagata Y."/>
            <person name="Naito S."/>
            <person name="Nakashima M."/>
            <person name="Nakama Y."/>
            <person name="Nakamichi Y."/>
            <person name="Nakamura M."/>
            <person name="Meguro A."/>
            <person name="Negishi M."/>
            <person name="Ohta I."/>
            <person name="Ohta T."/>
            <person name="Okamoto M."/>
            <person name="Ono N."/>
            <person name="Saji S."/>
            <person name="Sakaguchi M."/>
            <person name="Sakai K."/>
            <person name="Shibata M."/>
            <person name="Shimokawa T."/>
            <person name="Song J."/>
            <person name="Takazaki Y."/>
            <person name="Terasawa K."/>
            <person name="Tsugane M."/>
            <person name="Tsuji K."/>
            <person name="Ueda S."/>
            <person name="Waki K."/>
            <person name="Yamagata H."/>
            <person name="Yamamoto M."/>
            <person name="Yamamoto S."/>
            <person name="Yamane H."/>
            <person name="Yoshiki S."/>
            <person name="Yoshihara R."/>
            <person name="Yukawa K."/>
            <person name="Zhong H."/>
            <person name="Yano M."/>
            <person name="Yuan Q."/>
            <person name="Ouyang S."/>
            <person name="Liu J."/>
            <person name="Jones K.M."/>
            <person name="Gansberger K."/>
            <person name="Moffat K."/>
            <person name="Hill J."/>
            <person name="Bera J."/>
            <person name="Fadrosh D."/>
            <person name="Jin S."/>
            <person name="Johri S."/>
            <person name="Kim M."/>
            <person name="Overton L."/>
            <person name="Reardon M."/>
            <person name="Tsitrin T."/>
            <person name="Vuong H."/>
            <person name="Weaver B."/>
            <person name="Ciecko A."/>
            <person name="Tallon L."/>
            <person name="Jackson J."/>
            <person name="Pai G."/>
            <person name="Aken S.V."/>
            <person name="Utterback T."/>
            <person name="Reidmuller S."/>
            <person name="Feldblyum T."/>
            <person name="Hsiao J."/>
            <person name="Zismann V."/>
            <person name="Iobst S."/>
            <person name="de Vazeille A.R."/>
            <person name="Buell C.R."/>
            <person name="Ying K."/>
            <person name="Li Y."/>
            <person name="Lu T."/>
            <person name="Huang Y."/>
            <person name="Zhao Q."/>
            <person name="Feng Q."/>
            <person name="Zhang L."/>
            <person name="Zhu J."/>
            <person name="Weng Q."/>
            <person name="Mu J."/>
            <person name="Lu Y."/>
            <person name="Fan D."/>
            <person name="Liu Y."/>
            <person name="Guan J."/>
            <person name="Zhang Y."/>
            <person name="Yu S."/>
            <person name="Liu X."/>
            <person name="Zhang Y."/>
            <person name="Hong G."/>
            <person name="Han B."/>
            <person name="Choisne N."/>
            <person name="Demange N."/>
            <person name="Orjeda G."/>
            <person name="Samain S."/>
            <person name="Cattolico L."/>
            <person name="Pelletier E."/>
            <person name="Couloux A."/>
            <person name="Segurens B."/>
            <person name="Wincker P."/>
            <person name="D'Hont A."/>
            <person name="Scarpelli C."/>
            <person name="Weissenbach J."/>
            <person name="Salanoubat M."/>
            <person name="Quetier F."/>
            <person name="Yu Y."/>
            <person name="Kim H.R."/>
            <person name="Rambo T."/>
            <person name="Currie J."/>
            <person name="Collura K."/>
            <person name="Luo M."/>
            <person name="Yang T."/>
            <person name="Ammiraju J.S.S."/>
            <person name="Engler F."/>
            <person name="Soderlund C."/>
            <person name="Wing R.A."/>
            <person name="Palmer L.E."/>
            <person name="de la Bastide M."/>
            <person name="Spiegel L."/>
            <person name="Nascimento L."/>
            <person name="Zutavern T."/>
            <person name="O'Shaughnessy A."/>
            <person name="Dike S."/>
            <person name="Dedhia N."/>
            <person name="Preston R."/>
            <person name="Balija V."/>
            <person name="McCombie W.R."/>
            <person name="Chow T."/>
            <person name="Chen H."/>
            <person name="Chung M."/>
            <person name="Chen C."/>
            <person name="Shaw J."/>
            <person name="Wu H."/>
            <person name="Hsiao K."/>
            <person name="Chao Y."/>
            <person name="Chu M."/>
            <person name="Cheng C."/>
            <person name="Hour A."/>
            <person name="Lee P."/>
            <person name="Lin S."/>
            <person name="Lin Y."/>
            <person name="Liou J."/>
            <person name="Liu S."/>
            <person name="Hsing Y."/>
            <person name="Raghuvanshi S."/>
            <person name="Mohanty A."/>
            <person name="Bharti A.K."/>
            <person name="Gaur A."/>
            <person name="Gupta V."/>
            <person name="Kumar D."/>
            <person name="Ravi V."/>
            <person name="Vij S."/>
            <person name="Kapur A."/>
            <person name="Khurana P."/>
            <person name="Khurana P."/>
            <person name="Khurana J.P."/>
            <person name="Tyagi A.K."/>
            <person name="Gaikwad K."/>
            <person name="Singh A."/>
            <person name="Dalal V."/>
            <person name="Srivastava S."/>
            <person name="Dixit A."/>
            <person name="Pal A.K."/>
            <person name="Ghazi I.A."/>
            <person name="Yadav M."/>
            <person name="Pandit A."/>
            <person name="Bhargava A."/>
            <person name="Sureshbabu K."/>
            <person name="Batra K."/>
            <person name="Sharma T.R."/>
            <person name="Mohapatra T."/>
            <person name="Singh N.K."/>
            <person name="Messing J."/>
            <person name="Nelson A.B."/>
            <person name="Fuks G."/>
            <person name="Kavchok S."/>
            <person name="Keizer G."/>
            <person name="Linton E."/>
            <person name="Llaca V."/>
            <person name="Song R."/>
            <person name="Tanyolac B."/>
            <person name="Young S."/>
            <person name="Ho-Il K."/>
            <person name="Hahn J.H."/>
            <person name="Sangsakoo G."/>
            <person name="Vanavichit A."/>
            <person name="de Mattos Luiz.A.T."/>
            <person name="Zimmer P.D."/>
            <person name="Malone G."/>
            <person name="Dellagostin O."/>
            <person name="de Oliveira A.C."/>
            <person name="Bevan M."/>
            <person name="Bancroft I."/>
            <person name="Minx P."/>
            <person name="Cordum H."/>
            <person name="Wilson R."/>
            <person name="Cheng Z."/>
            <person name="Jin W."/>
            <person name="Jiang J."/>
            <person name="Leong S.A."/>
            <person name="Iwama H."/>
            <person name="Gojobori T."/>
            <person name="Itoh T."/>
            <person name="Niimura Y."/>
            <person name="Fujii Y."/>
            <person name="Habara T."/>
            <person name="Sakai H."/>
            <person name="Sato Y."/>
            <person name="Wilson G."/>
            <person name="Kumar K."/>
            <person name="McCouch S."/>
            <person name="Juretic N."/>
            <person name="Hoen D."/>
            <person name="Wright S."/>
            <person name="Bruskiewich R."/>
            <person name="Bureau T."/>
            <person name="Miyao A."/>
            <person name="Hirochika H."/>
            <person name="Nishikawa T."/>
            <person name="Kadowaki K."/>
            <person name="Sugiura M."/>
            <person name="Burr B."/>
            <person name="Sasaki T."/>
        </authorList>
    </citation>
    <scope>NUCLEOTIDE SEQUENCE [LARGE SCALE GENOMIC DNA]</scope>
    <source>
        <strain evidence="8">cv. Nipponbare</strain>
    </source>
</reference>
<keyword evidence="3" id="KW-0675">Receptor</keyword>
<keyword evidence="8" id="KW-1185">Reference proteome</keyword>
<evidence type="ECO:0000313" key="8">
    <source>
        <dbReference type="Proteomes" id="UP000059680"/>
    </source>
</evidence>
<dbReference type="Proteomes" id="UP000059680">
    <property type="component" value="Chromosome 1"/>
</dbReference>
<feature type="compositionally biased region" description="Gly residues" evidence="6">
    <location>
        <begin position="13"/>
        <end position="23"/>
    </location>
</feature>
<evidence type="ECO:0000256" key="3">
    <source>
        <dbReference type="ARBA" id="ARBA00023170"/>
    </source>
</evidence>
<feature type="region of interest" description="Disordered" evidence="6">
    <location>
        <begin position="1"/>
        <end position="36"/>
    </location>
</feature>